<proteinExistence type="predicted"/>
<evidence type="ECO:0000313" key="1">
    <source>
        <dbReference type="EMBL" id="MDR7948607.1"/>
    </source>
</evidence>
<gene>
    <name evidence="1" type="ORF">RIU57_26035</name>
</gene>
<dbReference type="EMBL" id="JAVKVN010000012">
    <property type="protein sequence ID" value="MDR7948607.1"/>
    <property type="molecule type" value="Genomic_DNA"/>
</dbReference>
<protein>
    <submittedName>
        <fullName evidence="1">Uncharacterized protein</fullName>
    </submittedName>
</protein>
<comment type="caution">
    <text evidence="1">The sequence shown here is derived from an EMBL/GenBank/DDBJ whole genome shotgun (WGS) entry which is preliminary data.</text>
</comment>
<reference evidence="2" key="1">
    <citation type="submission" date="2023-07" db="EMBL/GenBank/DDBJ databases">
        <title>Glyphosate-induced phosphonatase operons in soil bacteria of genus Achromobacter.</title>
        <authorList>
            <person name="Epiktetov D.O."/>
            <person name="Sviridov A.V."/>
            <person name="Tarlachkov S.V."/>
            <person name="Shushkova T.V."/>
            <person name="Toropygin I.Y."/>
            <person name="Leontievsky A."/>
        </authorList>
    </citation>
    <scope>NUCLEOTIDE SEQUENCE [LARGE SCALE GENOMIC DNA]</scope>
    <source>
        <strain evidence="2">Kg 16</strain>
    </source>
</reference>
<dbReference type="Proteomes" id="UP001264156">
    <property type="component" value="Unassembled WGS sequence"/>
</dbReference>
<accession>A0ABU2DKQ9</accession>
<organism evidence="1 2">
    <name type="scientific">Achromobacter aegrifaciens</name>
    <dbReference type="NCBI Taxonomy" id="1287736"/>
    <lineage>
        <taxon>Bacteria</taxon>
        <taxon>Pseudomonadati</taxon>
        <taxon>Pseudomonadota</taxon>
        <taxon>Betaproteobacteria</taxon>
        <taxon>Burkholderiales</taxon>
        <taxon>Alcaligenaceae</taxon>
        <taxon>Achromobacter</taxon>
    </lineage>
</organism>
<dbReference type="RefSeq" id="WP_254596541.1">
    <property type="nucleotide sequence ID" value="NZ_CADILA010000021.1"/>
</dbReference>
<evidence type="ECO:0000313" key="2">
    <source>
        <dbReference type="Proteomes" id="UP001264156"/>
    </source>
</evidence>
<keyword evidence="2" id="KW-1185">Reference proteome</keyword>
<name>A0ABU2DKQ9_ACHAE</name>
<sequence>MLVAILLQGVGDDQITLLRLGDQPGEAGQRQRPLLGVWQMAGGVVIVAVDEACSGQQAGQRYADRGFTAVDRAVEMDDGGVGR</sequence>